<evidence type="ECO:0000256" key="3">
    <source>
        <dbReference type="ARBA" id="ARBA00023002"/>
    </source>
</evidence>
<feature type="region of interest" description="Disordered" evidence="5">
    <location>
        <begin position="85"/>
        <end position="128"/>
    </location>
</feature>
<dbReference type="AlphaFoldDB" id="A0A2Z4JCS2"/>
<dbReference type="EMBL" id="CP030073">
    <property type="protein sequence ID" value="AWW42934.1"/>
    <property type="molecule type" value="Genomic_DNA"/>
</dbReference>
<dbReference type="Proteomes" id="UP000249616">
    <property type="component" value="Chromosome"/>
</dbReference>
<evidence type="ECO:0000313" key="7">
    <source>
        <dbReference type="Proteomes" id="UP000249616"/>
    </source>
</evidence>
<sequence>MRRLSADGRGALPGRSRTCAARRRTVPEGHRLRHLVVRPPGASTATGPQGLPPPGRGRPGPRLPGPGGPRWERPVAAHLHGRAGHEFRGGAGVPDELGLHPDPARDENPEPHEGRVTAVNPPSSTHRPLVVTPFGVRATAAEVLDGIDLTGRRAVVTGGASGIGTETVRVLAAAGAEVTVATRRPELAQQLVRELGALPQSGAVTAVPLDLADLSSVEAFTRAWRGPLDILVANAGIMALPTRELSSRGWEMQLATNFLGHFALATALHPALSAAGEARVVMVSSGAHRKTPFDFDDPHFERRPYDAWQAYGQSKTADVLFAVGARRWAEDGITANAASPGFIMTNLKRHLDDDTLRAMGVMDADGEIVIPPHFKTPEQGAATSVLLAASPLLKGVTGAYFEDNQEAKVVRGDEEERGGVAAHALDRKAADRLWNCASVAVR</sequence>
<evidence type="ECO:0000256" key="5">
    <source>
        <dbReference type="SAM" id="MobiDB-lite"/>
    </source>
</evidence>
<dbReference type="InterPro" id="IPR036291">
    <property type="entry name" value="NAD(P)-bd_dom_sf"/>
</dbReference>
<dbReference type="PRINTS" id="PR00081">
    <property type="entry name" value="GDHRDH"/>
</dbReference>
<dbReference type="InterPro" id="IPR020904">
    <property type="entry name" value="Sc_DH/Rdtase_CS"/>
</dbReference>
<organism evidence="6 7">
    <name type="scientific">Streptomyces cadmiisoli</name>
    <dbReference type="NCBI Taxonomy" id="2184053"/>
    <lineage>
        <taxon>Bacteria</taxon>
        <taxon>Bacillati</taxon>
        <taxon>Actinomycetota</taxon>
        <taxon>Actinomycetes</taxon>
        <taxon>Kitasatosporales</taxon>
        <taxon>Streptomycetaceae</taxon>
        <taxon>Streptomyces</taxon>
        <taxon>Streptomyces aurantiacus group</taxon>
    </lineage>
</organism>
<keyword evidence="2" id="KW-0521">NADP</keyword>
<dbReference type="SUPFAM" id="SSF51735">
    <property type="entry name" value="NAD(P)-binding Rossmann-fold domains"/>
    <property type="match status" value="1"/>
</dbReference>
<protein>
    <recommendedName>
        <fullName evidence="4">Probable oxidoreductase</fullName>
    </recommendedName>
</protein>
<dbReference type="FunFam" id="3.40.50.720:FF:000594">
    <property type="entry name" value="Short-chain oxidoreductase"/>
    <property type="match status" value="1"/>
</dbReference>
<comment type="similarity">
    <text evidence="1">Belongs to the short-chain dehydrogenases/reductases (SDR) family.</text>
</comment>
<reference evidence="6 7" key="1">
    <citation type="journal article" date="2019" name="Int. J. Syst. Evol. Microbiol.">
        <title>Streptomyces cadmiisoli sp. nov., a novel actinomycete isolated from cadmium-contaminated soil.</title>
        <authorList>
            <person name="Li K."/>
            <person name="Tang X."/>
            <person name="Zhao J."/>
            <person name="Guo Y."/>
            <person name="Tang Y."/>
            <person name="Gao J."/>
        </authorList>
    </citation>
    <scope>NUCLEOTIDE SEQUENCE [LARGE SCALE GENOMIC DNA]</scope>
    <source>
        <strain evidence="6 7">ZFG47</strain>
    </source>
</reference>
<feature type="compositionally biased region" description="Basic and acidic residues" evidence="5">
    <location>
        <begin position="97"/>
        <end position="115"/>
    </location>
</feature>
<proteinExistence type="inferred from homology"/>
<dbReference type="GO" id="GO:0016491">
    <property type="term" value="F:oxidoreductase activity"/>
    <property type="evidence" value="ECO:0007669"/>
    <property type="project" value="UniProtKB-KW"/>
</dbReference>
<accession>A0A2Z4JCS2</accession>
<dbReference type="PANTHER" id="PTHR24320:SF282">
    <property type="entry name" value="WW DOMAIN-CONTAINING OXIDOREDUCTASE"/>
    <property type="match status" value="1"/>
</dbReference>
<evidence type="ECO:0000256" key="2">
    <source>
        <dbReference type="ARBA" id="ARBA00022857"/>
    </source>
</evidence>
<evidence type="ECO:0000313" key="6">
    <source>
        <dbReference type="EMBL" id="AWW42934.1"/>
    </source>
</evidence>
<dbReference type="PROSITE" id="PS00061">
    <property type="entry name" value="ADH_SHORT"/>
    <property type="match status" value="1"/>
</dbReference>
<dbReference type="Gene3D" id="3.40.50.720">
    <property type="entry name" value="NAD(P)-binding Rossmann-like Domain"/>
    <property type="match status" value="1"/>
</dbReference>
<feature type="compositionally biased region" description="Pro residues" evidence="5">
    <location>
        <begin position="50"/>
        <end position="67"/>
    </location>
</feature>
<dbReference type="InterPro" id="IPR002347">
    <property type="entry name" value="SDR_fam"/>
</dbReference>
<keyword evidence="3" id="KW-0560">Oxidoreductase</keyword>
<feature type="region of interest" description="Disordered" evidence="5">
    <location>
        <begin position="26"/>
        <end position="73"/>
    </location>
</feature>
<evidence type="ECO:0000256" key="1">
    <source>
        <dbReference type="ARBA" id="ARBA00006484"/>
    </source>
</evidence>
<dbReference type="CDD" id="cd05327">
    <property type="entry name" value="retinol-DH_like_SDR_c_like"/>
    <property type="match status" value="1"/>
</dbReference>
<evidence type="ECO:0000256" key="4">
    <source>
        <dbReference type="ARBA" id="ARBA00071493"/>
    </source>
</evidence>
<keyword evidence="7" id="KW-1185">Reference proteome</keyword>
<gene>
    <name evidence="6" type="ORF">DN051_38245</name>
</gene>
<dbReference type="Pfam" id="PF00106">
    <property type="entry name" value="adh_short"/>
    <property type="match status" value="1"/>
</dbReference>
<dbReference type="PANTHER" id="PTHR24320">
    <property type="entry name" value="RETINOL DEHYDROGENASE"/>
    <property type="match status" value="1"/>
</dbReference>
<name>A0A2Z4JCS2_9ACTN</name>
<dbReference type="KEGG" id="scad:DN051_38245"/>